<dbReference type="OrthoDB" id="269279at2759"/>
<evidence type="ECO:0000313" key="3">
    <source>
        <dbReference type="Proteomes" id="UP000192257"/>
    </source>
</evidence>
<dbReference type="RefSeq" id="XP_028886040.1">
    <property type="nucleotide sequence ID" value="XM_029022382.1"/>
</dbReference>
<name>A0A1X0P4V1_9TRYP</name>
<reference evidence="2 3" key="1">
    <citation type="submission" date="2017-03" db="EMBL/GenBank/DDBJ databases">
        <title>An alternative strategy for trypanosome survival in the mammalian bloodstream revealed through genome and transcriptome analysis of the ubiquitous bovine parasite Trypanosoma (Megatrypanum) theileri.</title>
        <authorList>
            <person name="Kelly S."/>
            <person name="Ivens A."/>
            <person name="Mott A."/>
            <person name="O'Neill E."/>
            <person name="Emms D."/>
            <person name="Macleod O."/>
            <person name="Voorheis P."/>
            <person name="Matthews J."/>
            <person name="Matthews K."/>
            <person name="Carrington M."/>
        </authorList>
    </citation>
    <scope>NUCLEOTIDE SEQUENCE [LARGE SCALE GENOMIC DNA]</scope>
    <source>
        <strain evidence="2">Edinburgh</strain>
    </source>
</reference>
<evidence type="ECO:0000313" key="2">
    <source>
        <dbReference type="EMBL" id="ORC91974.1"/>
    </source>
</evidence>
<dbReference type="Proteomes" id="UP000192257">
    <property type="component" value="Unassembled WGS sequence"/>
</dbReference>
<dbReference type="InterPro" id="IPR036420">
    <property type="entry name" value="BRCT_dom_sf"/>
</dbReference>
<dbReference type="AlphaFoldDB" id="A0A1X0P4V1"/>
<comment type="caution">
    <text evidence="2">The sequence shown here is derived from an EMBL/GenBank/DDBJ whole genome shotgun (WGS) entry which is preliminary data.</text>
</comment>
<dbReference type="SUPFAM" id="SSF52113">
    <property type="entry name" value="BRCT domain"/>
    <property type="match status" value="2"/>
</dbReference>
<evidence type="ECO:0000259" key="1">
    <source>
        <dbReference type="PROSITE" id="PS50172"/>
    </source>
</evidence>
<sequence>MDPLDATVSVMGWFCPNCSVEVSKENTYCQVCLYARPMDRQGVPQIFAGYKIHFNGVIPRTLKHPSHAVEWRMAERHGAICVVPFDLTQINLLIYRTGYERSDKVRKCVENDNSVPAVPVTWMLDCLLQSRQIHTALYRLNSIPAVAQPAGKGTVLPHHQHPYYLMNVEEYAIPTSFPAERKKKSSIGAGKDIPLGADANLPPFFELQDYQYTNVNIFKAVCDTLGSKNLGDDDNNQYDDEREKRERLANIEILKCEQRHNHVDKLLFSGMKFLLTPSLESDPEVTQALKSCGGSIISLSEGSIPELLRSSVTHVLYGQGEKKSDVMIEAAQVKKEFPGLALLQVNWAEDCFMLGEVIPPYGQYVPTQKLLETLSKKYERR</sequence>
<feature type="domain" description="BRCT" evidence="1">
    <location>
        <begin position="42"/>
        <end position="140"/>
    </location>
</feature>
<dbReference type="PROSITE" id="PS50172">
    <property type="entry name" value="BRCT"/>
    <property type="match status" value="2"/>
</dbReference>
<dbReference type="Gene3D" id="3.40.50.10190">
    <property type="entry name" value="BRCT domain"/>
    <property type="match status" value="2"/>
</dbReference>
<dbReference type="VEuPathDB" id="TriTrypDB:TM35_000041880"/>
<feature type="domain" description="BRCT" evidence="1">
    <location>
        <begin position="263"/>
        <end position="365"/>
    </location>
</feature>
<dbReference type="SMART" id="SM00292">
    <property type="entry name" value="BRCT"/>
    <property type="match status" value="2"/>
</dbReference>
<accession>A0A1X0P4V1</accession>
<dbReference type="InterPro" id="IPR001357">
    <property type="entry name" value="BRCT_dom"/>
</dbReference>
<protein>
    <recommendedName>
        <fullName evidence="1">BRCT domain-containing protein</fullName>
    </recommendedName>
</protein>
<organism evidence="2 3">
    <name type="scientific">Trypanosoma theileri</name>
    <dbReference type="NCBI Taxonomy" id="67003"/>
    <lineage>
        <taxon>Eukaryota</taxon>
        <taxon>Discoba</taxon>
        <taxon>Euglenozoa</taxon>
        <taxon>Kinetoplastea</taxon>
        <taxon>Metakinetoplastina</taxon>
        <taxon>Trypanosomatida</taxon>
        <taxon>Trypanosomatidae</taxon>
        <taxon>Trypanosoma</taxon>
    </lineage>
</organism>
<proteinExistence type="predicted"/>
<dbReference type="GeneID" id="39982162"/>
<keyword evidence="3" id="KW-1185">Reference proteome</keyword>
<dbReference type="EMBL" id="NBCO01000004">
    <property type="protein sequence ID" value="ORC91974.1"/>
    <property type="molecule type" value="Genomic_DNA"/>
</dbReference>
<gene>
    <name evidence="2" type="ORF">TM35_000041880</name>
</gene>